<dbReference type="Proteomes" id="UP000639010">
    <property type="component" value="Unassembled WGS sequence"/>
</dbReference>
<dbReference type="EMBL" id="JADBGG010000029">
    <property type="protein sequence ID" value="MBE1426553.1"/>
    <property type="molecule type" value="Genomic_DNA"/>
</dbReference>
<comment type="caution">
    <text evidence="1">The sequence shown here is derived from an EMBL/GenBank/DDBJ whole genome shotgun (WGS) entry which is preliminary data.</text>
</comment>
<evidence type="ECO:0000313" key="2">
    <source>
        <dbReference type="Proteomes" id="UP000639010"/>
    </source>
</evidence>
<sequence>MTSFINSDSALQNAQTGHFWPEPKSSDFLRVVEFAGFQVPEDGLVLAPPFGGELTVWPDGQYSFVCPVSGDGGQSMVATHYSYIAEAVDGTTTLGSFALGEQTPEETMPDFQGWSLDDILALDDVVGLSVDGLGSVSELSGLDAGAHVGVDLDLSLDVVGFSVDVLEHVIKTSYES</sequence>
<evidence type="ECO:0000313" key="1">
    <source>
        <dbReference type="EMBL" id="MBE1426553.1"/>
    </source>
</evidence>
<protein>
    <submittedName>
        <fullName evidence="1">Uncharacterized protein</fullName>
    </submittedName>
</protein>
<proteinExistence type="predicted"/>
<dbReference type="RefSeq" id="WP_192624515.1">
    <property type="nucleotide sequence ID" value="NZ_JADBGG010000029.1"/>
</dbReference>
<accession>A0ABR9H7P6</accession>
<gene>
    <name evidence="1" type="ORF">H4684_003219</name>
</gene>
<keyword evidence="2" id="KW-1185">Reference proteome</keyword>
<reference evidence="1 2" key="1">
    <citation type="submission" date="2020-10" db="EMBL/GenBank/DDBJ databases">
        <title>Genomic Encyclopedia of Type Strains, Phase IV (KMG-IV): sequencing the most valuable type-strain genomes for metagenomic binning, comparative biology and taxonomic classification.</title>
        <authorList>
            <person name="Goeker M."/>
        </authorList>
    </citation>
    <scope>NUCLEOTIDE SEQUENCE [LARGE SCALE GENOMIC DNA]</scope>
    <source>
        <strain evidence="1 2">DSM 4194</strain>
    </source>
</reference>
<name>A0ABR9H7P6_9BACT</name>
<organism evidence="1 2">
    <name type="scientific">Desulfomicrobium macestii</name>
    <dbReference type="NCBI Taxonomy" id="90731"/>
    <lineage>
        <taxon>Bacteria</taxon>
        <taxon>Pseudomonadati</taxon>
        <taxon>Thermodesulfobacteriota</taxon>
        <taxon>Desulfovibrionia</taxon>
        <taxon>Desulfovibrionales</taxon>
        <taxon>Desulfomicrobiaceae</taxon>
        <taxon>Desulfomicrobium</taxon>
    </lineage>
</organism>